<feature type="region of interest" description="Disordered" evidence="1">
    <location>
        <begin position="195"/>
        <end position="214"/>
    </location>
</feature>
<name>A0A1Y2FMM8_9FUNG</name>
<organism evidence="2 3">
    <name type="scientific">Neocallimastix californiae</name>
    <dbReference type="NCBI Taxonomy" id="1754190"/>
    <lineage>
        <taxon>Eukaryota</taxon>
        <taxon>Fungi</taxon>
        <taxon>Fungi incertae sedis</taxon>
        <taxon>Chytridiomycota</taxon>
        <taxon>Chytridiomycota incertae sedis</taxon>
        <taxon>Neocallimastigomycetes</taxon>
        <taxon>Neocallimastigales</taxon>
        <taxon>Neocallimastigaceae</taxon>
        <taxon>Neocallimastix</taxon>
    </lineage>
</organism>
<evidence type="ECO:0000313" key="2">
    <source>
        <dbReference type="EMBL" id="ORY85233.1"/>
    </source>
</evidence>
<evidence type="ECO:0000313" key="3">
    <source>
        <dbReference type="Proteomes" id="UP000193920"/>
    </source>
</evidence>
<comment type="caution">
    <text evidence="2">The sequence shown here is derived from an EMBL/GenBank/DDBJ whole genome shotgun (WGS) entry which is preliminary data.</text>
</comment>
<dbReference type="EMBL" id="MCOG01000004">
    <property type="protein sequence ID" value="ORY85233.1"/>
    <property type="molecule type" value="Genomic_DNA"/>
</dbReference>
<reference evidence="2 3" key="1">
    <citation type="submission" date="2016-08" db="EMBL/GenBank/DDBJ databases">
        <title>A Parts List for Fungal Cellulosomes Revealed by Comparative Genomics.</title>
        <authorList>
            <consortium name="DOE Joint Genome Institute"/>
            <person name="Haitjema C.H."/>
            <person name="Gilmore S.P."/>
            <person name="Henske J.K."/>
            <person name="Solomon K.V."/>
            <person name="De Groot R."/>
            <person name="Kuo A."/>
            <person name="Mondo S.J."/>
            <person name="Salamov A.A."/>
            <person name="Labutti K."/>
            <person name="Zhao Z."/>
            <person name="Chiniquy J."/>
            <person name="Barry K."/>
            <person name="Brewer H.M."/>
            <person name="Purvine S.O."/>
            <person name="Wright A.T."/>
            <person name="Boxma B."/>
            <person name="Van Alen T."/>
            <person name="Hackstein J.H."/>
            <person name="Baker S.E."/>
            <person name="Grigoriev I.V."/>
            <person name="O'Malley M.A."/>
        </authorList>
    </citation>
    <scope>NUCLEOTIDE SEQUENCE [LARGE SCALE GENOMIC DNA]</scope>
    <source>
        <strain evidence="2 3">G1</strain>
    </source>
</reference>
<proteinExistence type="predicted"/>
<accession>A0A1Y2FMM8</accession>
<protein>
    <submittedName>
        <fullName evidence="2">Uncharacterized protein</fullName>
    </submittedName>
</protein>
<dbReference type="OrthoDB" id="10421512at2759"/>
<dbReference type="AlphaFoldDB" id="A0A1Y2FMM8"/>
<keyword evidence="3" id="KW-1185">Reference proteome</keyword>
<gene>
    <name evidence="2" type="ORF">LY90DRAFT_663500</name>
</gene>
<feature type="non-terminal residue" evidence="2">
    <location>
        <position position="214"/>
    </location>
</feature>
<dbReference type="Proteomes" id="UP000193920">
    <property type="component" value="Unassembled WGS sequence"/>
</dbReference>
<evidence type="ECO:0000256" key="1">
    <source>
        <dbReference type="SAM" id="MobiDB-lite"/>
    </source>
</evidence>
<sequence>MSSYLYQTSTNTQPPNLETAQSLDDTNPTPYFALFNNNSIKNRRKPLLIQSQITKQPLACDIINQARASLKHPTRPITPLERRKSPFSYRRFSYLNVSDKSPSNIGTNFGVPYKSKDKDSGVIRNSNGLNKNIKLVSRPYRLKPIDPTSLKKLYMLQKNNTNLSENSIPNQNEIFMNDHKFENNSYDNNKIIHEDENNQEDKNITENMEELSLN</sequence>
<feature type="compositionally biased region" description="Basic and acidic residues" evidence="1">
    <location>
        <begin position="195"/>
        <end position="204"/>
    </location>
</feature>
<feature type="region of interest" description="Disordered" evidence="1">
    <location>
        <begin position="1"/>
        <end position="24"/>
    </location>
</feature>